<dbReference type="Pfam" id="PF00892">
    <property type="entry name" value="EamA"/>
    <property type="match status" value="2"/>
</dbReference>
<protein>
    <submittedName>
        <fullName evidence="8">EamA family transporter</fullName>
    </submittedName>
</protein>
<keyword evidence="3 6" id="KW-0812">Transmembrane</keyword>
<accession>A0A926DCK2</accession>
<evidence type="ECO:0000256" key="3">
    <source>
        <dbReference type="ARBA" id="ARBA00022692"/>
    </source>
</evidence>
<comment type="subcellular location">
    <subcellularLocation>
        <location evidence="1">Membrane</location>
        <topology evidence="1">Multi-pass membrane protein</topology>
    </subcellularLocation>
</comment>
<dbReference type="EMBL" id="JACRSP010000001">
    <property type="protein sequence ID" value="MBC8535618.1"/>
    <property type="molecule type" value="Genomic_DNA"/>
</dbReference>
<evidence type="ECO:0000256" key="5">
    <source>
        <dbReference type="ARBA" id="ARBA00023136"/>
    </source>
</evidence>
<feature type="transmembrane region" description="Helical" evidence="6">
    <location>
        <begin position="189"/>
        <end position="210"/>
    </location>
</feature>
<dbReference type="PANTHER" id="PTHR32322">
    <property type="entry name" value="INNER MEMBRANE TRANSPORTER"/>
    <property type="match status" value="1"/>
</dbReference>
<dbReference type="GO" id="GO:0016020">
    <property type="term" value="C:membrane"/>
    <property type="evidence" value="ECO:0007669"/>
    <property type="project" value="UniProtKB-SubCell"/>
</dbReference>
<dbReference type="SUPFAM" id="SSF103481">
    <property type="entry name" value="Multidrug resistance efflux transporter EmrE"/>
    <property type="match status" value="2"/>
</dbReference>
<sequence length="308" mass="32788">MCMKRSTRGVLCALSGGILWGVSGTVGQYLFTHRELSSQWLTTVRMILAGIILLLLAAAKSPDSLKQIWKVRGDALRMILFAVFGLMTCQYTYMTAISHSNSATATALQYLGQALILIVTCVRLRRLPSGREGIALLLALGGVFLLATHGRLDNLALSAQALFWGIGAAVSLMLYTLLPGGIIERYGSVAVTGYGMLIGGIVLGIATGAYKQFVRLDWTILLGVGSIVILGTAAAFTLYLQGVSDIGGVRASLFACAEPVSAALATTLWLKTEFSVADWLAFGLIFLMAVLLVLPSRKAEAKKSAPVR</sequence>
<evidence type="ECO:0000256" key="4">
    <source>
        <dbReference type="ARBA" id="ARBA00022989"/>
    </source>
</evidence>
<evidence type="ECO:0000256" key="2">
    <source>
        <dbReference type="ARBA" id="ARBA00007362"/>
    </source>
</evidence>
<evidence type="ECO:0000259" key="7">
    <source>
        <dbReference type="Pfam" id="PF00892"/>
    </source>
</evidence>
<dbReference type="InterPro" id="IPR050638">
    <property type="entry name" value="AA-Vitamin_Transporters"/>
</dbReference>
<feature type="transmembrane region" description="Helical" evidence="6">
    <location>
        <begin position="158"/>
        <end position="177"/>
    </location>
</feature>
<evidence type="ECO:0000256" key="1">
    <source>
        <dbReference type="ARBA" id="ARBA00004141"/>
    </source>
</evidence>
<reference evidence="8" key="1">
    <citation type="submission" date="2020-08" db="EMBL/GenBank/DDBJ databases">
        <title>Genome public.</title>
        <authorList>
            <person name="Liu C."/>
            <person name="Sun Q."/>
        </authorList>
    </citation>
    <scope>NUCLEOTIDE SEQUENCE</scope>
    <source>
        <strain evidence="8">BX7</strain>
    </source>
</reference>
<feature type="transmembrane region" description="Helical" evidence="6">
    <location>
        <begin position="103"/>
        <end position="122"/>
    </location>
</feature>
<name>A0A926DCK2_9FIRM</name>
<dbReference type="Proteomes" id="UP000620366">
    <property type="component" value="Unassembled WGS sequence"/>
</dbReference>
<gene>
    <name evidence="8" type="ORF">H8695_02785</name>
</gene>
<dbReference type="InterPro" id="IPR037185">
    <property type="entry name" value="EmrE-like"/>
</dbReference>
<feature type="transmembrane region" description="Helical" evidence="6">
    <location>
        <begin position="134"/>
        <end position="152"/>
    </location>
</feature>
<feature type="transmembrane region" description="Helical" evidence="6">
    <location>
        <begin position="251"/>
        <end position="270"/>
    </location>
</feature>
<evidence type="ECO:0000256" key="6">
    <source>
        <dbReference type="SAM" id="Phobius"/>
    </source>
</evidence>
<feature type="transmembrane region" description="Helical" evidence="6">
    <location>
        <begin position="216"/>
        <end position="239"/>
    </location>
</feature>
<feature type="domain" description="EamA" evidence="7">
    <location>
        <begin position="8"/>
        <end position="147"/>
    </location>
</feature>
<proteinExistence type="inferred from homology"/>
<keyword evidence="9" id="KW-1185">Reference proteome</keyword>
<evidence type="ECO:0000313" key="9">
    <source>
        <dbReference type="Proteomes" id="UP000620366"/>
    </source>
</evidence>
<feature type="transmembrane region" description="Helical" evidence="6">
    <location>
        <begin position="276"/>
        <end position="294"/>
    </location>
</feature>
<comment type="caution">
    <text evidence="8">The sequence shown here is derived from an EMBL/GenBank/DDBJ whole genome shotgun (WGS) entry which is preliminary data.</text>
</comment>
<keyword evidence="5 6" id="KW-0472">Membrane</keyword>
<keyword evidence="4 6" id="KW-1133">Transmembrane helix</keyword>
<dbReference type="InterPro" id="IPR000620">
    <property type="entry name" value="EamA_dom"/>
</dbReference>
<dbReference type="AlphaFoldDB" id="A0A926DCK2"/>
<feature type="transmembrane region" description="Helical" evidence="6">
    <location>
        <begin position="79"/>
        <end position="97"/>
    </location>
</feature>
<dbReference type="PANTHER" id="PTHR32322:SF2">
    <property type="entry name" value="EAMA DOMAIN-CONTAINING PROTEIN"/>
    <property type="match status" value="1"/>
</dbReference>
<feature type="transmembrane region" description="Helical" evidence="6">
    <location>
        <begin position="40"/>
        <end position="59"/>
    </location>
</feature>
<evidence type="ECO:0000313" key="8">
    <source>
        <dbReference type="EMBL" id="MBC8535618.1"/>
    </source>
</evidence>
<organism evidence="8 9">
    <name type="scientific">Feifania hominis</name>
    <dbReference type="NCBI Taxonomy" id="2763660"/>
    <lineage>
        <taxon>Bacteria</taxon>
        <taxon>Bacillati</taxon>
        <taxon>Bacillota</taxon>
        <taxon>Clostridia</taxon>
        <taxon>Eubacteriales</taxon>
        <taxon>Feifaniaceae</taxon>
        <taxon>Feifania</taxon>
    </lineage>
</organism>
<comment type="similarity">
    <text evidence="2">Belongs to the EamA transporter family.</text>
</comment>
<feature type="domain" description="EamA" evidence="7">
    <location>
        <begin position="161"/>
        <end position="293"/>
    </location>
</feature>